<organism evidence="7 8">
    <name type="scientific">Streptosporangium fragile</name>
    <dbReference type="NCBI Taxonomy" id="46186"/>
    <lineage>
        <taxon>Bacteria</taxon>
        <taxon>Bacillati</taxon>
        <taxon>Actinomycetota</taxon>
        <taxon>Actinomycetes</taxon>
        <taxon>Streptosporangiales</taxon>
        <taxon>Streptosporangiaceae</taxon>
        <taxon>Streptosporangium</taxon>
    </lineage>
</organism>
<evidence type="ECO:0000313" key="7">
    <source>
        <dbReference type="EMBL" id="GAA2846076.1"/>
    </source>
</evidence>
<name>A0ABP6I816_9ACTN</name>
<sequence length="813" mass="87264">MNPQEPPVTRVWPPEDPAEVKRPGTFPPVTRVGPVSAGVPHGDPATVPFVQAGPVSAGVPHGDPATVPFVQAGPVSAGAPHADLATAPVTRVDPVPPLPEPPAGKDGRAVPRRRRSQTDPRGHWFLVAVGLVLMTGALVLNGYATNVVGETHAVPPVADPPSAELDRARRSGPVLNLTGNQPDSVRLPARTVALTFDDGPDPRWTPQLLDVLKRHGAKATFFTVGARIAENPELTRRILAEGHEIGNHTYAHADLAAVPDWRLRMELSLTQKALAGATGMNTRLMRPPYSSSPSAITGPQWTSLRAIGAEGYLVVLTDLDTKDWSRPGTEQLVRAGLPRGGRGAVIMMHDSGGDRSQTVAAVDRLLTRLAEQKYRATTVTSALGMPSAHTPAGDLDRFVGTGLSVAQRGAAGFTAVMSWVLAAAGVLTLLRLLFFLVLAWVHAQRARGGKRRVGRAPAWPVPPAVTVIVPAYNEEAGIEATVRSLVATDYPGALEVIVVDDGSSDDTAAIAESLNLPGVRVIRQENGGKPAALNTGIAHASHDILVMVDGDTVFEPATIGHLVRPLADPAVGAVSGNTKVGNRRGMIGRWQHIEYVIGFNLDRRAFDLLGCMPTVPGAIGAFRRSALREIGGVSVDTLAEDTDLTMAMCRGGWRVVYEENALAWTEAPTSLGQLWRQRYRWCYGTLQAMWKHRRAIVEPGTFGRRCLGYLTLFQVVLPLLAPVVDIMAIYSVAVGDPLPVVAVWAGFVLVQALSGWYALRLDRERAGVLWVLPLQQFVYRQLMYLVVIQSVATAVLGVRLRWQTIRREGTFAA</sequence>
<keyword evidence="5" id="KW-0812">Transmembrane</keyword>
<dbReference type="Pfam" id="PF01522">
    <property type="entry name" value="Polysacc_deac_1"/>
    <property type="match status" value="1"/>
</dbReference>
<keyword evidence="3" id="KW-0808">Transferase</keyword>
<evidence type="ECO:0000256" key="3">
    <source>
        <dbReference type="ARBA" id="ARBA00022679"/>
    </source>
</evidence>
<keyword evidence="8" id="KW-1185">Reference proteome</keyword>
<gene>
    <name evidence="7" type="ORF">GCM10010517_02670</name>
</gene>
<dbReference type="Gene3D" id="3.20.20.370">
    <property type="entry name" value="Glycoside hydrolase/deacetylase"/>
    <property type="match status" value="1"/>
</dbReference>
<proteinExistence type="inferred from homology"/>
<evidence type="ECO:0000256" key="1">
    <source>
        <dbReference type="ARBA" id="ARBA00006739"/>
    </source>
</evidence>
<comment type="caution">
    <text evidence="7">The sequence shown here is derived from an EMBL/GenBank/DDBJ whole genome shotgun (WGS) entry which is preliminary data.</text>
</comment>
<evidence type="ECO:0000259" key="6">
    <source>
        <dbReference type="PROSITE" id="PS51677"/>
    </source>
</evidence>
<dbReference type="Proteomes" id="UP001500831">
    <property type="component" value="Unassembled WGS sequence"/>
</dbReference>
<dbReference type="CDD" id="cd06423">
    <property type="entry name" value="CESA_like"/>
    <property type="match status" value="1"/>
</dbReference>
<protein>
    <submittedName>
        <fullName evidence="7">Glycosyltransferase</fullName>
    </submittedName>
</protein>
<dbReference type="InterPro" id="IPR029044">
    <property type="entry name" value="Nucleotide-diphossugar_trans"/>
</dbReference>
<comment type="similarity">
    <text evidence="1">Belongs to the glycosyltransferase 2 family.</text>
</comment>
<feature type="transmembrane region" description="Helical" evidence="5">
    <location>
        <begin position="742"/>
        <end position="761"/>
    </location>
</feature>
<dbReference type="Gene3D" id="3.90.550.10">
    <property type="entry name" value="Spore Coat Polysaccharide Biosynthesis Protein SpsA, Chain A"/>
    <property type="match status" value="1"/>
</dbReference>
<dbReference type="InterPro" id="IPR002509">
    <property type="entry name" value="NODB_dom"/>
</dbReference>
<evidence type="ECO:0000256" key="2">
    <source>
        <dbReference type="ARBA" id="ARBA00022676"/>
    </source>
</evidence>
<dbReference type="Pfam" id="PF13641">
    <property type="entry name" value="Glyco_tranf_2_3"/>
    <property type="match status" value="1"/>
</dbReference>
<feature type="transmembrane region" description="Helical" evidence="5">
    <location>
        <begin position="707"/>
        <end position="730"/>
    </location>
</feature>
<dbReference type="InterPro" id="IPR011330">
    <property type="entry name" value="Glyco_hydro/deAcase_b/a-brl"/>
</dbReference>
<evidence type="ECO:0000256" key="5">
    <source>
        <dbReference type="SAM" id="Phobius"/>
    </source>
</evidence>
<keyword evidence="5" id="KW-1133">Transmembrane helix</keyword>
<dbReference type="SUPFAM" id="SSF88713">
    <property type="entry name" value="Glycoside hydrolase/deacetylase"/>
    <property type="match status" value="1"/>
</dbReference>
<feature type="transmembrane region" description="Helical" evidence="5">
    <location>
        <begin position="122"/>
        <end position="144"/>
    </location>
</feature>
<keyword evidence="2" id="KW-0328">Glycosyltransferase</keyword>
<feature type="domain" description="NodB homology" evidence="6">
    <location>
        <begin position="190"/>
        <end position="377"/>
    </location>
</feature>
<dbReference type="PANTHER" id="PTHR43630:SF1">
    <property type="entry name" value="POLY-BETA-1,6-N-ACETYL-D-GLUCOSAMINE SYNTHASE"/>
    <property type="match status" value="1"/>
</dbReference>
<dbReference type="SUPFAM" id="SSF53448">
    <property type="entry name" value="Nucleotide-diphospho-sugar transferases"/>
    <property type="match status" value="1"/>
</dbReference>
<keyword evidence="5" id="KW-0472">Membrane</keyword>
<dbReference type="EMBL" id="BAAAVI010000001">
    <property type="protein sequence ID" value="GAA2846076.1"/>
    <property type="molecule type" value="Genomic_DNA"/>
</dbReference>
<feature type="transmembrane region" description="Helical" evidence="5">
    <location>
        <begin position="416"/>
        <end position="441"/>
    </location>
</feature>
<feature type="region of interest" description="Disordered" evidence="4">
    <location>
        <begin position="88"/>
        <end position="118"/>
    </location>
</feature>
<feature type="region of interest" description="Disordered" evidence="4">
    <location>
        <begin position="1"/>
        <end position="46"/>
    </location>
</feature>
<dbReference type="PROSITE" id="PS51677">
    <property type="entry name" value="NODB"/>
    <property type="match status" value="1"/>
</dbReference>
<reference evidence="8" key="1">
    <citation type="journal article" date="2019" name="Int. J. Syst. Evol. Microbiol.">
        <title>The Global Catalogue of Microorganisms (GCM) 10K type strain sequencing project: providing services to taxonomists for standard genome sequencing and annotation.</title>
        <authorList>
            <consortium name="The Broad Institute Genomics Platform"/>
            <consortium name="The Broad Institute Genome Sequencing Center for Infectious Disease"/>
            <person name="Wu L."/>
            <person name="Ma J."/>
        </authorList>
    </citation>
    <scope>NUCLEOTIDE SEQUENCE [LARGE SCALE GENOMIC DNA]</scope>
    <source>
        <strain evidence="8">JCM 6242</strain>
    </source>
</reference>
<accession>A0ABP6I816</accession>
<dbReference type="PANTHER" id="PTHR43630">
    <property type="entry name" value="POLY-BETA-1,6-N-ACETYL-D-GLUCOSAMINE SYNTHASE"/>
    <property type="match status" value="1"/>
</dbReference>
<evidence type="ECO:0000256" key="4">
    <source>
        <dbReference type="SAM" id="MobiDB-lite"/>
    </source>
</evidence>
<evidence type="ECO:0000313" key="8">
    <source>
        <dbReference type="Proteomes" id="UP001500831"/>
    </source>
</evidence>